<evidence type="ECO:0000259" key="7">
    <source>
        <dbReference type="Pfam" id="PF00296"/>
    </source>
</evidence>
<evidence type="ECO:0000313" key="8">
    <source>
        <dbReference type="EMBL" id="NYJ22690.1"/>
    </source>
</evidence>
<dbReference type="Gene3D" id="3.20.20.30">
    <property type="entry name" value="Luciferase-like domain"/>
    <property type="match status" value="1"/>
</dbReference>
<dbReference type="AlphaFoldDB" id="A0A853CV52"/>
<feature type="binding site" evidence="6">
    <location>
        <position position="101"/>
    </location>
    <ligand>
        <name>FMN</name>
        <dbReference type="ChEBI" id="CHEBI:58210"/>
    </ligand>
</feature>
<dbReference type="Pfam" id="PF00296">
    <property type="entry name" value="Bac_luciferase"/>
    <property type="match status" value="1"/>
</dbReference>
<dbReference type="PIRSF" id="PIRSF000337">
    <property type="entry name" value="NTA_MOA"/>
    <property type="match status" value="1"/>
</dbReference>
<evidence type="ECO:0000256" key="3">
    <source>
        <dbReference type="ARBA" id="ARBA00023002"/>
    </source>
</evidence>
<keyword evidence="1 6" id="KW-0285">Flavoprotein</keyword>
<accession>A0A853CV52</accession>
<dbReference type="InterPro" id="IPR036661">
    <property type="entry name" value="Luciferase-like_sf"/>
</dbReference>
<dbReference type="NCBIfam" id="TIGR03860">
    <property type="entry name" value="FMN_nitrolo"/>
    <property type="match status" value="1"/>
</dbReference>
<dbReference type="GO" id="GO:0016705">
    <property type="term" value="F:oxidoreductase activity, acting on paired donors, with incorporation or reduction of molecular oxygen"/>
    <property type="evidence" value="ECO:0007669"/>
    <property type="project" value="InterPro"/>
</dbReference>
<dbReference type="RefSeq" id="WP_179604712.1">
    <property type="nucleotide sequence ID" value="NZ_BAABEH010000001.1"/>
</dbReference>
<feature type="binding site" evidence="6">
    <location>
        <position position="151"/>
    </location>
    <ligand>
        <name>FMN</name>
        <dbReference type="ChEBI" id="CHEBI:58210"/>
    </ligand>
</feature>
<dbReference type="PANTHER" id="PTHR30011">
    <property type="entry name" value="ALKANESULFONATE MONOOXYGENASE-RELATED"/>
    <property type="match status" value="1"/>
</dbReference>
<proteinExistence type="inferred from homology"/>
<name>A0A853CV52_9MICO</name>
<evidence type="ECO:0000313" key="9">
    <source>
        <dbReference type="Proteomes" id="UP000578352"/>
    </source>
</evidence>
<feature type="binding site" evidence="6">
    <location>
        <position position="60"/>
    </location>
    <ligand>
        <name>FMN</name>
        <dbReference type="ChEBI" id="CHEBI:58210"/>
    </ligand>
</feature>
<feature type="domain" description="Luciferase-like" evidence="7">
    <location>
        <begin position="35"/>
        <end position="390"/>
    </location>
</feature>
<dbReference type="PANTHER" id="PTHR30011:SF16">
    <property type="entry name" value="C2H2 FINGER DOMAIN TRANSCRIPTION FACTOR (EUROFUNG)-RELATED"/>
    <property type="match status" value="1"/>
</dbReference>
<comment type="caution">
    <text evidence="8">The sequence shown here is derived from an EMBL/GenBank/DDBJ whole genome shotgun (WGS) entry which is preliminary data.</text>
</comment>
<comment type="similarity">
    <text evidence="5">Belongs to the NtaA/SnaA/DszA monooxygenase family.</text>
</comment>
<organism evidence="8 9">
    <name type="scientific">Leifsonia shinshuensis</name>
    <dbReference type="NCBI Taxonomy" id="150026"/>
    <lineage>
        <taxon>Bacteria</taxon>
        <taxon>Bacillati</taxon>
        <taxon>Actinomycetota</taxon>
        <taxon>Actinomycetes</taxon>
        <taxon>Micrococcales</taxon>
        <taxon>Microbacteriaceae</taxon>
        <taxon>Leifsonia</taxon>
    </lineage>
</organism>
<evidence type="ECO:0000256" key="1">
    <source>
        <dbReference type="ARBA" id="ARBA00022630"/>
    </source>
</evidence>
<dbReference type="InterPro" id="IPR051260">
    <property type="entry name" value="Diverse_substr_monoxygenases"/>
</dbReference>
<dbReference type="Proteomes" id="UP000578352">
    <property type="component" value="Unassembled WGS sequence"/>
</dbReference>
<evidence type="ECO:0000256" key="5">
    <source>
        <dbReference type="ARBA" id="ARBA00033748"/>
    </source>
</evidence>
<evidence type="ECO:0000256" key="6">
    <source>
        <dbReference type="PIRSR" id="PIRSR000337-1"/>
    </source>
</evidence>
<dbReference type="CDD" id="cd01095">
    <property type="entry name" value="Nitrilotriacetate_monoxgenase"/>
    <property type="match status" value="1"/>
</dbReference>
<dbReference type="InterPro" id="IPR011251">
    <property type="entry name" value="Luciferase-like_dom"/>
</dbReference>
<keyword evidence="3" id="KW-0560">Oxidoreductase</keyword>
<dbReference type="GO" id="GO:0004497">
    <property type="term" value="F:monooxygenase activity"/>
    <property type="evidence" value="ECO:0007669"/>
    <property type="project" value="UniProtKB-KW"/>
</dbReference>
<reference evidence="8 9" key="1">
    <citation type="submission" date="2020-07" db="EMBL/GenBank/DDBJ databases">
        <title>Sequencing the genomes of 1000 actinobacteria strains.</title>
        <authorList>
            <person name="Klenk H.-P."/>
        </authorList>
    </citation>
    <scope>NUCLEOTIDE SEQUENCE [LARGE SCALE GENOMIC DNA]</scope>
    <source>
        <strain evidence="8 9">DSM 15165</strain>
    </source>
</reference>
<dbReference type="EMBL" id="JACCFL010000001">
    <property type="protein sequence ID" value="NYJ22690.1"/>
    <property type="molecule type" value="Genomic_DNA"/>
</dbReference>
<dbReference type="InterPro" id="IPR016215">
    <property type="entry name" value="NTA_MOA"/>
</dbReference>
<feature type="binding site" evidence="6">
    <location>
        <position position="155"/>
    </location>
    <ligand>
        <name>FMN</name>
        <dbReference type="ChEBI" id="CHEBI:58210"/>
    </ligand>
</feature>
<evidence type="ECO:0000256" key="4">
    <source>
        <dbReference type="ARBA" id="ARBA00023033"/>
    </source>
</evidence>
<keyword evidence="2 6" id="KW-0288">FMN</keyword>
<feature type="binding site" evidence="6">
    <location>
        <position position="226"/>
    </location>
    <ligand>
        <name>FMN</name>
        <dbReference type="ChEBI" id="CHEBI:58210"/>
    </ligand>
</feature>
<gene>
    <name evidence="8" type="ORF">HNR13_000977</name>
</gene>
<sequence>MSAQRHPIVLGAGLFYPGGEHITGWRSPAAEPDRYLDLDYYAEFARTAEDGRFATVFIADELYVWDRYDSGIDHGVNIRPEPLTLLSALSQLTTKIGLAATVSTTYNEPYHVARKLASLDYLSEGRAAWNLVTSASDEEARNFGKEANLDHAVRYRRGEEFVEVVQGLWDSWDDDALRYDKASGFFADREKVHVLDHQGEFLSVRGPLNIPRPPQGHPPLFQAGASEAGRALAGRTADAVFTLGSDDLAAAQRLYRDYKLRARRSGRDPEAVKVLPALQPVIGRTLAEAEEKLRLIEELTPEQVALDLLSHWLGEDLGARELDEKFEFDPDVAGFNQSKSLYASIIALLGERDYTLRELCRTVLRRRFVLGTPDSLADQLATAYEERAADGFILMFPTLPDTLTDFVTEIVPRLTDRGVYPAEYAGDTLREHLGLARPGSRYAA</sequence>
<evidence type="ECO:0000256" key="2">
    <source>
        <dbReference type="ARBA" id="ARBA00022643"/>
    </source>
</evidence>
<dbReference type="SUPFAM" id="SSF51679">
    <property type="entry name" value="Bacterial luciferase-like"/>
    <property type="match status" value="1"/>
</dbReference>
<keyword evidence="4 8" id="KW-0503">Monooxygenase</keyword>
<protein>
    <submittedName>
        <fullName evidence="8">FMN-dependent oxidoreductase (Nitrilotriacetate monooxygenase family)</fullName>
    </submittedName>
</protein>